<comment type="function">
    <text evidence="3">Required for maturation of urease via the functional incorporation of the urease nickel metallocenter.</text>
</comment>
<protein>
    <recommendedName>
        <fullName evidence="3">Urease accessory protein UreF</fullName>
    </recommendedName>
</protein>
<dbReference type="HOGENOM" id="CLU_049215_2_1_3"/>
<dbReference type="KEGG" id="scs:Sta7437_3983"/>
<dbReference type="InterPro" id="IPR002639">
    <property type="entry name" value="UreF"/>
</dbReference>
<dbReference type="OrthoDB" id="9798772at2"/>
<dbReference type="eggNOG" id="COG0830">
    <property type="taxonomic scope" value="Bacteria"/>
</dbReference>
<dbReference type="PANTHER" id="PTHR33620:SF1">
    <property type="entry name" value="UREASE ACCESSORY PROTEIN F"/>
    <property type="match status" value="1"/>
</dbReference>
<dbReference type="STRING" id="111780.Sta7437_3983"/>
<dbReference type="PIRSF" id="PIRSF009467">
    <property type="entry name" value="Ureas_acces_UreF"/>
    <property type="match status" value="1"/>
</dbReference>
<proteinExistence type="inferred from homology"/>
<dbReference type="InterPro" id="IPR038277">
    <property type="entry name" value="UreF_sf"/>
</dbReference>
<comment type="subunit">
    <text evidence="3">UreD, UreF and UreG form a complex that acts as a GTP-hydrolysis-dependent molecular chaperone, activating the urease apoprotein by helping to assemble the nickel containing metallocenter of UreC. The UreE protein probably delivers the nickel.</text>
</comment>
<dbReference type="GO" id="GO:0005737">
    <property type="term" value="C:cytoplasm"/>
    <property type="evidence" value="ECO:0007669"/>
    <property type="project" value="UniProtKB-SubCell"/>
</dbReference>
<keyword evidence="1 3" id="KW-0996">Nickel insertion</keyword>
<keyword evidence="2 3" id="KW-0143">Chaperone</keyword>
<dbReference type="GO" id="GO:0016151">
    <property type="term" value="F:nickel cation binding"/>
    <property type="evidence" value="ECO:0007669"/>
    <property type="project" value="UniProtKB-UniRule"/>
</dbReference>
<accession>K9XXY6</accession>
<reference evidence="5" key="1">
    <citation type="journal article" date="2013" name="Proc. Natl. Acad. Sci. U.S.A.">
        <title>Improving the coverage of the cyanobacterial phylum using diversity-driven genome sequencing.</title>
        <authorList>
            <person name="Shih P.M."/>
            <person name="Wu D."/>
            <person name="Latifi A."/>
            <person name="Axen S.D."/>
            <person name="Fewer D.P."/>
            <person name="Talla E."/>
            <person name="Calteau A."/>
            <person name="Cai F."/>
            <person name="Tandeau de Marsac N."/>
            <person name="Rippka R."/>
            <person name="Herdman M."/>
            <person name="Sivonen K."/>
            <person name="Coursin T."/>
            <person name="Laurent T."/>
            <person name="Goodwin L."/>
            <person name="Nolan M."/>
            <person name="Davenport K.W."/>
            <person name="Han C.S."/>
            <person name="Rubin E.M."/>
            <person name="Eisen J.A."/>
            <person name="Woyke T."/>
            <person name="Gugger M."/>
            <person name="Kerfeld C.A."/>
        </authorList>
    </citation>
    <scope>NUCLEOTIDE SEQUENCE [LARGE SCALE GENOMIC DNA]</scope>
    <source>
        <strain evidence="5">ATCC 29371 / PCC 7437</strain>
    </source>
</reference>
<comment type="subcellular location">
    <subcellularLocation>
        <location evidence="3">Cytoplasm</location>
    </subcellularLocation>
</comment>
<keyword evidence="5" id="KW-1185">Reference proteome</keyword>
<evidence type="ECO:0000313" key="4">
    <source>
        <dbReference type="EMBL" id="AFZ37465.1"/>
    </source>
</evidence>
<dbReference type="AlphaFoldDB" id="K9XXY6"/>
<evidence type="ECO:0000256" key="2">
    <source>
        <dbReference type="ARBA" id="ARBA00023186"/>
    </source>
</evidence>
<evidence type="ECO:0000313" key="5">
    <source>
        <dbReference type="Proteomes" id="UP000010473"/>
    </source>
</evidence>
<organism evidence="4 5">
    <name type="scientific">Stanieria cyanosphaera (strain ATCC 29371 / PCC 7437)</name>
    <dbReference type="NCBI Taxonomy" id="111780"/>
    <lineage>
        <taxon>Bacteria</taxon>
        <taxon>Bacillati</taxon>
        <taxon>Cyanobacteriota</taxon>
        <taxon>Cyanophyceae</taxon>
        <taxon>Pleurocapsales</taxon>
        <taxon>Dermocarpellaceae</taxon>
        <taxon>Stanieria</taxon>
    </lineage>
</organism>
<dbReference type="HAMAP" id="MF_01385">
    <property type="entry name" value="UreF"/>
    <property type="match status" value="1"/>
</dbReference>
<keyword evidence="3" id="KW-0963">Cytoplasm</keyword>
<evidence type="ECO:0000256" key="3">
    <source>
        <dbReference type="HAMAP-Rule" id="MF_01385"/>
    </source>
</evidence>
<evidence type="ECO:0000256" key="1">
    <source>
        <dbReference type="ARBA" id="ARBA00022988"/>
    </source>
</evidence>
<dbReference type="PATRIC" id="fig|111780.3.peg.4132"/>
<comment type="similarity">
    <text evidence="3">Belongs to the UreF family.</text>
</comment>
<name>K9XXY6_STAC7</name>
<gene>
    <name evidence="3" type="primary">ureF</name>
    <name evidence="4" type="ordered locus">Sta7437_3983</name>
</gene>
<dbReference type="PANTHER" id="PTHR33620">
    <property type="entry name" value="UREASE ACCESSORY PROTEIN F"/>
    <property type="match status" value="1"/>
</dbReference>
<dbReference type="EMBL" id="CP003653">
    <property type="protein sequence ID" value="AFZ37465.1"/>
    <property type="molecule type" value="Genomic_DNA"/>
</dbReference>
<sequence length="230" mass="25567">MNETILSLLQLTSPSLPLGAYSYSEGLESLITQGAISTADSLALWLKRELNYGAIRLEAAIMLRAYFSLKVGDVQALDDWNSWSSAAKESSELRYQSWQMGTSLLRLLRELQPQTDKKLLPIEQLVQIFGRQCNYCVAFGIGAACWQLSSENALLGYLQSWTANLISVGVRVIPFGQTKGQKLLFQLNQDIVKATTTIISLSDDDLCNCSFGLGLASMTHQHQHVRLFRS</sequence>
<dbReference type="Pfam" id="PF01730">
    <property type="entry name" value="UreF"/>
    <property type="match status" value="1"/>
</dbReference>
<dbReference type="Proteomes" id="UP000010473">
    <property type="component" value="Chromosome"/>
</dbReference>
<dbReference type="RefSeq" id="WP_015195124.1">
    <property type="nucleotide sequence ID" value="NC_019748.1"/>
</dbReference>
<dbReference type="Gene3D" id="1.10.4190.10">
    <property type="entry name" value="Urease accessory protein UreF"/>
    <property type="match status" value="1"/>
</dbReference>